<proteinExistence type="predicted"/>
<gene>
    <name evidence="3" type="ORF">SAMN05444340_11961</name>
</gene>
<evidence type="ECO:0000313" key="3">
    <source>
        <dbReference type="EMBL" id="SDY82260.1"/>
    </source>
</evidence>
<dbReference type="AlphaFoldDB" id="A0A1H3N0L3"/>
<dbReference type="STRING" id="321339.SAMN05444340_11961"/>
<feature type="transmembrane region" description="Helical" evidence="2">
    <location>
        <begin position="192"/>
        <end position="211"/>
    </location>
</feature>
<dbReference type="Proteomes" id="UP000199286">
    <property type="component" value="Unassembled WGS sequence"/>
</dbReference>
<evidence type="ECO:0000313" key="4">
    <source>
        <dbReference type="Proteomes" id="UP000199286"/>
    </source>
</evidence>
<keyword evidence="2" id="KW-1133">Transmembrane helix</keyword>
<evidence type="ECO:0000256" key="1">
    <source>
        <dbReference type="SAM" id="MobiDB-lite"/>
    </source>
</evidence>
<feature type="region of interest" description="Disordered" evidence="1">
    <location>
        <begin position="85"/>
        <end position="136"/>
    </location>
</feature>
<reference evidence="3 4" key="1">
    <citation type="submission" date="2016-10" db="EMBL/GenBank/DDBJ databases">
        <authorList>
            <person name="de Groot N.N."/>
        </authorList>
    </citation>
    <scope>NUCLEOTIDE SEQUENCE [LARGE SCALE GENOMIC DNA]</scope>
    <source>
        <strain evidence="3 4">DSM 26880</strain>
    </source>
</reference>
<feature type="compositionally biased region" description="Basic and acidic residues" evidence="1">
    <location>
        <begin position="85"/>
        <end position="97"/>
    </location>
</feature>
<sequence>MPDTCRCGTTLSSAIATARSWTAGTVRWTGSARPALVRSRPAGRYAFLGNFPQAFTDLPLTNSAINLDLYETGGGDALLGTHADRTARAAPERDRSAQPDPGNEAAGLSRATRSLGSRPETGERKVSSNGRQGVPLDAMMSGEIRSHELEECARCGSRFPSPGVVHQGHHYCCDRCAMGPSSRMKARMMVRMAPMLVGLVGVGAFAGWLAARGSRKTRSKEI</sequence>
<keyword evidence="2" id="KW-0472">Membrane</keyword>
<keyword evidence="2" id="KW-0812">Transmembrane</keyword>
<accession>A0A1H3N0L3</accession>
<organism evidence="3 4">
    <name type="scientific">Citreimonas salinaria</name>
    <dbReference type="NCBI Taxonomy" id="321339"/>
    <lineage>
        <taxon>Bacteria</taxon>
        <taxon>Pseudomonadati</taxon>
        <taxon>Pseudomonadota</taxon>
        <taxon>Alphaproteobacteria</taxon>
        <taxon>Rhodobacterales</taxon>
        <taxon>Roseobacteraceae</taxon>
        <taxon>Citreimonas</taxon>
    </lineage>
</organism>
<evidence type="ECO:0000256" key="2">
    <source>
        <dbReference type="SAM" id="Phobius"/>
    </source>
</evidence>
<protein>
    <submittedName>
        <fullName evidence="3">Uncharacterized protein</fullName>
    </submittedName>
</protein>
<keyword evidence="4" id="KW-1185">Reference proteome</keyword>
<name>A0A1H3N0L3_9RHOB</name>
<dbReference type="EMBL" id="FNPF01000019">
    <property type="protein sequence ID" value="SDY82260.1"/>
    <property type="molecule type" value="Genomic_DNA"/>
</dbReference>